<dbReference type="SUPFAM" id="SSF51445">
    <property type="entry name" value="(Trans)glycosidases"/>
    <property type="match status" value="1"/>
</dbReference>
<sequence>MGYVYGIGVTVLTMYDWKNPQGLPTDKFALGVPLYGTNAAGVQITYFKLIDMGADPKGNGSFAGYSYDSQPMLQEQVDLAINQSLGGLMCWHLGSDLPPEDTRSLTYAIKQKLKPGPRRDPHREGTAQGEYSLRHITLLFRFCMAVNGRYRPGGRGDFTVAYLANPVFPQTLDVRRFRRGVRTRRSTAVDVTELNQWCGFYLAPQATIAHLGPCGDLLAICQWFPDETPGPNPRRAAVPVWVYTGNTFYTFFIEATFAYNPTGVAELSNGDIIIASVVYSNPTKLRISYITSDQLNKDIDDRFRRISPLVIADIDQADGFEIGVQSGLAVREDPRSGRIFVYSMSDDSFTPGRTLLTTFEWEPIRNPRS</sequence>
<gene>
    <name evidence="2" type="ORF">FOZ61_008147</name>
</gene>
<dbReference type="Gene3D" id="3.40.5.30">
    <property type="entry name" value="(Trans)glycosidases - domain 2"/>
    <property type="match status" value="1"/>
</dbReference>
<reference evidence="2 3" key="1">
    <citation type="submission" date="2020-04" db="EMBL/GenBank/DDBJ databases">
        <title>Perkinsus olseni comparative genomics.</title>
        <authorList>
            <person name="Bogema D.R."/>
        </authorList>
    </citation>
    <scope>NUCLEOTIDE SEQUENCE [LARGE SCALE GENOMIC DNA]</scope>
    <source>
        <strain evidence="2">ATCC PRA-179</strain>
    </source>
</reference>
<dbReference type="EMBL" id="JABAHT010000521">
    <property type="protein sequence ID" value="KAF4654638.1"/>
    <property type="molecule type" value="Genomic_DNA"/>
</dbReference>
<evidence type="ECO:0000313" key="2">
    <source>
        <dbReference type="EMBL" id="KAF4654638.1"/>
    </source>
</evidence>
<dbReference type="Proteomes" id="UP000570595">
    <property type="component" value="Unassembled WGS sequence"/>
</dbReference>
<dbReference type="OrthoDB" id="10478122at2759"/>
<dbReference type="InterPro" id="IPR017853">
    <property type="entry name" value="GH"/>
</dbReference>
<dbReference type="Gene3D" id="3.20.20.80">
    <property type="entry name" value="Glycosidases"/>
    <property type="match status" value="1"/>
</dbReference>
<protein>
    <recommendedName>
        <fullName evidence="1">GH18 domain-containing protein</fullName>
    </recommendedName>
</protein>
<evidence type="ECO:0000313" key="3">
    <source>
        <dbReference type="Proteomes" id="UP000570595"/>
    </source>
</evidence>
<dbReference type="GO" id="GO:0005975">
    <property type="term" value="P:carbohydrate metabolic process"/>
    <property type="evidence" value="ECO:0007669"/>
    <property type="project" value="InterPro"/>
</dbReference>
<proteinExistence type="predicted"/>
<accession>A0A7J6L611</accession>
<evidence type="ECO:0000259" key="1">
    <source>
        <dbReference type="PROSITE" id="PS51910"/>
    </source>
</evidence>
<dbReference type="PROSITE" id="PS51910">
    <property type="entry name" value="GH18_2"/>
    <property type="match status" value="1"/>
</dbReference>
<name>A0A7J6L611_PEROL</name>
<organism evidence="2 3">
    <name type="scientific">Perkinsus olseni</name>
    <name type="common">Perkinsus atlanticus</name>
    <dbReference type="NCBI Taxonomy" id="32597"/>
    <lineage>
        <taxon>Eukaryota</taxon>
        <taxon>Sar</taxon>
        <taxon>Alveolata</taxon>
        <taxon>Perkinsozoa</taxon>
        <taxon>Perkinsea</taxon>
        <taxon>Perkinsida</taxon>
        <taxon>Perkinsidae</taxon>
        <taxon>Perkinsus</taxon>
    </lineage>
</organism>
<comment type="caution">
    <text evidence="2">The sequence shown here is derived from an EMBL/GenBank/DDBJ whole genome shotgun (WGS) entry which is preliminary data.</text>
</comment>
<dbReference type="AlphaFoldDB" id="A0A7J6L611"/>
<feature type="domain" description="GH18" evidence="1">
    <location>
        <begin position="1"/>
        <end position="116"/>
    </location>
</feature>
<dbReference type="InterPro" id="IPR001223">
    <property type="entry name" value="Glyco_hydro18_cat"/>
</dbReference>